<keyword evidence="2" id="KW-1185">Reference proteome</keyword>
<dbReference type="Proteomes" id="UP000322667">
    <property type="component" value="Chromosome D04"/>
</dbReference>
<name>A0A5D2LG00_GOSTO</name>
<evidence type="ECO:0000313" key="1">
    <source>
        <dbReference type="EMBL" id="TYH77083.1"/>
    </source>
</evidence>
<evidence type="ECO:0000313" key="2">
    <source>
        <dbReference type="Proteomes" id="UP000322667"/>
    </source>
</evidence>
<dbReference type="AlphaFoldDB" id="A0A5D2LG00"/>
<organism evidence="1 2">
    <name type="scientific">Gossypium tomentosum</name>
    <name type="common">Hawaiian cotton</name>
    <name type="synonym">Gossypium sandvicense</name>
    <dbReference type="NCBI Taxonomy" id="34277"/>
    <lineage>
        <taxon>Eukaryota</taxon>
        <taxon>Viridiplantae</taxon>
        <taxon>Streptophyta</taxon>
        <taxon>Embryophyta</taxon>
        <taxon>Tracheophyta</taxon>
        <taxon>Spermatophyta</taxon>
        <taxon>Magnoliopsida</taxon>
        <taxon>eudicotyledons</taxon>
        <taxon>Gunneridae</taxon>
        <taxon>Pentapetalae</taxon>
        <taxon>rosids</taxon>
        <taxon>malvids</taxon>
        <taxon>Malvales</taxon>
        <taxon>Malvaceae</taxon>
        <taxon>Malvoideae</taxon>
        <taxon>Gossypium</taxon>
    </lineage>
</organism>
<accession>A0A5D2LG00</accession>
<gene>
    <name evidence="1" type="ORF">ES332_D04G129200v1</name>
</gene>
<sequence length="137" mass="15473">MNSHSIPCLFPHYNNYSPIPPFGSSFTDSGVLLLHLYSLSSCNRYSGVLAWNSYSLFSSSHFETKIACLLIPKNFPSISYPQIKPNRFAFIFFQPKGGNPFLPSSSFILSDVSLPLIEEVIFLLLFFIDFSFLRLGT</sequence>
<protein>
    <submittedName>
        <fullName evidence="1">Uncharacterized protein</fullName>
    </submittedName>
</protein>
<reference evidence="1 2" key="1">
    <citation type="submission" date="2019-07" db="EMBL/GenBank/DDBJ databases">
        <title>WGS assembly of Gossypium tomentosum.</title>
        <authorList>
            <person name="Chen Z.J."/>
            <person name="Sreedasyam A."/>
            <person name="Ando A."/>
            <person name="Song Q."/>
            <person name="De L."/>
            <person name="Hulse-Kemp A."/>
            <person name="Ding M."/>
            <person name="Ye W."/>
            <person name="Kirkbride R."/>
            <person name="Jenkins J."/>
            <person name="Plott C."/>
            <person name="Lovell J."/>
            <person name="Lin Y.-M."/>
            <person name="Vaughn R."/>
            <person name="Liu B."/>
            <person name="Li W."/>
            <person name="Simpson S."/>
            <person name="Scheffler B."/>
            <person name="Saski C."/>
            <person name="Grover C."/>
            <person name="Hu G."/>
            <person name="Conover J."/>
            <person name="Carlson J."/>
            <person name="Shu S."/>
            <person name="Boston L."/>
            <person name="Williams M."/>
            <person name="Peterson D."/>
            <person name="Mcgee K."/>
            <person name="Jones D."/>
            <person name="Wendel J."/>
            <person name="Stelly D."/>
            <person name="Grimwood J."/>
            <person name="Schmutz J."/>
        </authorList>
    </citation>
    <scope>NUCLEOTIDE SEQUENCE [LARGE SCALE GENOMIC DNA]</scope>
    <source>
        <strain evidence="1">7179.01</strain>
    </source>
</reference>
<dbReference type="EMBL" id="CM017626">
    <property type="protein sequence ID" value="TYH77083.1"/>
    <property type="molecule type" value="Genomic_DNA"/>
</dbReference>
<proteinExistence type="predicted"/>